<gene>
    <name evidence="1" type="ORF">COO91_06821</name>
</gene>
<dbReference type="AlphaFoldDB" id="A0A2K8SZB8"/>
<name>A0A2K8SZB8_9NOSO</name>
<protein>
    <submittedName>
        <fullName evidence="1">Uncharacterized protein</fullName>
    </submittedName>
</protein>
<organism evidence="1 2">
    <name type="scientific">Nostoc flagelliforme CCNUN1</name>
    <dbReference type="NCBI Taxonomy" id="2038116"/>
    <lineage>
        <taxon>Bacteria</taxon>
        <taxon>Bacillati</taxon>
        <taxon>Cyanobacteriota</taxon>
        <taxon>Cyanophyceae</taxon>
        <taxon>Nostocales</taxon>
        <taxon>Nostocaceae</taxon>
        <taxon>Nostoc</taxon>
    </lineage>
</organism>
<evidence type="ECO:0000313" key="2">
    <source>
        <dbReference type="Proteomes" id="UP000232003"/>
    </source>
</evidence>
<dbReference type="KEGG" id="nfl:COO91_06821"/>
<sequence length="41" mass="4881">MSHYLATRQVDFICLIYKDLVKNVIVQNFVGRIVKWETIII</sequence>
<proteinExistence type="predicted"/>
<dbReference type="EMBL" id="CP024785">
    <property type="protein sequence ID" value="AUB40794.1"/>
    <property type="molecule type" value="Genomic_DNA"/>
</dbReference>
<dbReference type="Proteomes" id="UP000232003">
    <property type="component" value="Chromosome"/>
</dbReference>
<evidence type="ECO:0000313" key="1">
    <source>
        <dbReference type="EMBL" id="AUB40794.1"/>
    </source>
</evidence>
<keyword evidence="2" id="KW-1185">Reference proteome</keyword>
<reference evidence="1 2" key="1">
    <citation type="submission" date="2017-11" db="EMBL/GenBank/DDBJ databases">
        <title>Complete genome of a free-living desiccation-tolerant cyanobacterium and its photosynthetic adaptation to extreme terrestrial habitat.</title>
        <authorList>
            <person name="Shang J."/>
        </authorList>
    </citation>
    <scope>NUCLEOTIDE SEQUENCE [LARGE SCALE GENOMIC DNA]</scope>
    <source>
        <strain evidence="1 2">CCNUN1</strain>
    </source>
</reference>
<accession>A0A2K8SZB8</accession>